<dbReference type="EMBL" id="JAJITD010000015">
    <property type="protein sequence ID" value="MCC8396017.1"/>
    <property type="molecule type" value="Genomic_DNA"/>
</dbReference>
<accession>A0ABS8K1K5</accession>
<feature type="domain" description="Fatty acid hydroxylase" evidence="8">
    <location>
        <begin position="99"/>
        <end position="234"/>
    </location>
</feature>
<organism evidence="9 10">
    <name type="scientific">Paraburkholderia sejongensis</name>
    <dbReference type="NCBI Taxonomy" id="2886946"/>
    <lineage>
        <taxon>Bacteria</taxon>
        <taxon>Pseudomonadati</taxon>
        <taxon>Pseudomonadota</taxon>
        <taxon>Betaproteobacteria</taxon>
        <taxon>Burkholderiales</taxon>
        <taxon>Burkholderiaceae</taxon>
        <taxon>Paraburkholderia</taxon>
    </lineage>
</organism>
<dbReference type="PANTHER" id="PTHR21624:SF1">
    <property type="entry name" value="ALKYLGLYCEROL MONOOXYGENASE"/>
    <property type="match status" value="1"/>
</dbReference>
<keyword evidence="5" id="KW-0443">Lipid metabolism</keyword>
<evidence type="ECO:0000313" key="9">
    <source>
        <dbReference type="EMBL" id="MCC8396017.1"/>
    </source>
</evidence>
<evidence type="ECO:0000256" key="6">
    <source>
        <dbReference type="ARBA" id="ARBA00023136"/>
    </source>
</evidence>
<keyword evidence="4" id="KW-0560">Oxidoreductase</keyword>
<name>A0ABS8K1K5_9BURK</name>
<evidence type="ECO:0000256" key="3">
    <source>
        <dbReference type="ARBA" id="ARBA00022989"/>
    </source>
</evidence>
<dbReference type="Proteomes" id="UP001431019">
    <property type="component" value="Unassembled WGS sequence"/>
</dbReference>
<dbReference type="RefSeq" id="WP_230512369.1">
    <property type="nucleotide sequence ID" value="NZ_JAJITD010000015.1"/>
</dbReference>
<gene>
    <name evidence="9" type="ORF">LJ656_25860</name>
</gene>
<dbReference type="PANTHER" id="PTHR21624">
    <property type="entry name" value="STEROL DESATURASE-RELATED PROTEIN"/>
    <property type="match status" value="1"/>
</dbReference>
<keyword evidence="3 7" id="KW-1133">Transmembrane helix</keyword>
<feature type="transmembrane region" description="Helical" evidence="7">
    <location>
        <begin position="55"/>
        <end position="80"/>
    </location>
</feature>
<dbReference type="Pfam" id="PF04116">
    <property type="entry name" value="FA_hydroxylase"/>
    <property type="match status" value="1"/>
</dbReference>
<evidence type="ECO:0000256" key="2">
    <source>
        <dbReference type="ARBA" id="ARBA00022692"/>
    </source>
</evidence>
<evidence type="ECO:0000256" key="7">
    <source>
        <dbReference type="SAM" id="Phobius"/>
    </source>
</evidence>
<feature type="transmembrane region" description="Helical" evidence="7">
    <location>
        <begin position="92"/>
        <end position="113"/>
    </location>
</feature>
<comment type="caution">
    <text evidence="9">The sequence shown here is derived from an EMBL/GenBank/DDBJ whole genome shotgun (WGS) entry which is preliminary data.</text>
</comment>
<dbReference type="InterPro" id="IPR051689">
    <property type="entry name" value="Sterol_desaturase/TMEM195"/>
</dbReference>
<proteinExistence type="predicted"/>
<feature type="transmembrane region" description="Helical" evidence="7">
    <location>
        <begin position="146"/>
        <end position="164"/>
    </location>
</feature>
<evidence type="ECO:0000256" key="5">
    <source>
        <dbReference type="ARBA" id="ARBA00023098"/>
    </source>
</evidence>
<evidence type="ECO:0000256" key="4">
    <source>
        <dbReference type="ARBA" id="ARBA00023002"/>
    </source>
</evidence>
<evidence type="ECO:0000259" key="8">
    <source>
        <dbReference type="Pfam" id="PF04116"/>
    </source>
</evidence>
<sequence length="310" mass="34510">MFASSPLSALLHHASLWLQAYALVLVMMGLGALLERRWPATLLQSRAGQRLNMAYAGFYIALVEAVKPLTAAASVAIVNASGGGMVPLVSRGWGALASFVIVLLTIDFLEYAFHRLQHTWPLLWKLHSLHHSAVDFNVTITLRHHWLEVLIKGCLLYPIVGVLFKVEPWIVGATSFVFMFGNYFAHLNLRVDLGRYVTWVNNPQYHRLHHSIRAEHFNHNFTQLLPLWDHVFGTRWVPAKHEWPATGLDDGTQPRSLLGAFSWPLGQHAVSAAAPVHKPVAAHRAVATPAHASVAVSARKPVVVLEKKEK</sequence>
<comment type="subcellular location">
    <subcellularLocation>
        <location evidence="1">Endomembrane system</location>
        <topology evidence="1">Multi-pass membrane protein</topology>
    </subcellularLocation>
</comment>
<evidence type="ECO:0000256" key="1">
    <source>
        <dbReference type="ARBA" id="ARBA00004127"/>
    </source>
</evidence>
<keyword evidence="6 7" id="KW-0472">Membrane</keyword>
<dbReference type="InterPro" id="IPR006694">
    <property type="entry name" value="Fatty_acid_hydroxylase"/>
</dbReference>
<feature type="transmembrane region" description="Helical" evidence="7">
    <location>
        <begin position="16"/>
        <end position="34"/>
    </location>
</feature>
<reference evidence="9 10" key="1">
    <citation type="submission" date="2021-11" db="EMBL/GenBank/DDBJ databases">
        <authorList>
            <person name="Oh E.-T."/>
            <person name="Kim S.-B."/>
        </authorList>
    </citation>
    <scope>NUCLEOTIDE SEQUENCE [LARGE SCALE GENOMIC DNA]</scope>
    <source>
        <strain evidence="9 10">MMS20-SJTR3</strain>
    </source>
</reference>
<evidence type="ECO:0000313" key="10">
    <source>
        <dbReference type="Proteomes" id="UP001431019"/>
    </source>
</evidence>
<keyword evidence="10" id="KW-1185">Reference proteome</keyword>
<keyword evidence="2 7" id="KW-0812">Transmembrane</keyword>
<protein>
    <submittedName>
        <fullName evidence="9">Sterol desaturase family protein</fullName>
    </submittedName>
</protein>